<organism evidence="1 2">
    <name type="scientific">Streptomyces griseoviridis</name>
    <dbReference type="NCBI Taxonomy" id="45398"/>
    <lineage>
        <taxon>Bacteria</taxon>
        <taxon>Bacillati</taxon>
        <taxon>Actinomycetota</taxon>
        <taxon>Actinomycetes</taxon>
        <taxon>Kitasatosporales</taxon>
        <taxon>Streptomycetaceae</taxon>
        <taxon>Streptomyces</taxon>
    </lineage>
</organism>
<accession>A0A918LJE5</accession>
<evidence type="ECO:0000313" key="2">
    <source>
        <dbReference type="Proteomes" id="UP000653493"/>
    </source>
</evidence>
<dbReference type="AlphaFoldDB" id="A0A918LJE5"/>
<reference evidence="1" key="1">
    <citation type="journal article" date="2014" name="Int. J. Syst. Evol. Microbiol.">
        <title>Complete genome sequence of Corynebacterium casei LMG S-19264T (=DSM 44701T), isolated from a smear-ripened cheese.</title>
        <authorList>
            <consortium name="US DOE Joint Genome Institute (JGI-PGF)"/>
            <person name="Walter F."/>
            <person name="Albersmeier A."/>
            <person name="Kalinowski J."/>
            <person name="Ruckert C."/>
        </authorList>
    </citation>
    <scope>NUCLEOTIDE SEQUENCE</scope>
    <source>
        <strain evidence="1">JCM 4234</strain>
    </source>
</reference>
<proteinExistence type="predicted"/>
<gene>
    <name evidence="1" type="ORF">GCM10010238_52010</name>
</gene>
<keyword evidence="2" id="KW-1185">Reference proteome</keyword>
<reference evidence="1" key="2">
    <citation type="submission" date="2020-09" db="EMBL/GenBank/DDBJ databases">
        <authorList>
            <person name="Sun Q."/>
            <person name="Ohkuma M."/>
        </authorList>
    </citation>
    <scope>NUCLEOTIDE SEQUENCE</scope>
    <source>
        <strain evidence="1">JCM 4234</strain>
    </source>
</reference>
<dbReference type="EMBL" id="BMSL01000020">
    <property type="protein sequence ID" value="GGS56277.1"/>
    <property type="molecule type" value="Genomic_DNA"/>
</dbReference>
<evidence type="ECO:0000313" key="1">
    <source>
        <dbReference type="EMBL" id="GGS56277.1"/>
    </source>
</evidence>
<protein>
    <submittedName>
        <fullName evidence="1">Uncharacterized protein</fullName>
    </submittedName>
</protein>
<name>A0A918LJE5_STRGD</name>
<sequence length="183" mass="18221">MVPAPAESLCQARSGTFLDKMSARPSGAAVDLVAGYPCGLVAGVQKPGGRTSAGSGSVVKVVLLGEARGAAAAGVVPGRLRCGRACLRNQGDGDLRVLDPAGGSGVSAPDADRARALLHIAGLVDDQHRPVVVRVLHHVAAHVVADLIGIPLGPAQRVPHAARSGLASPLGDGPAVLARQAGQ</sequence>
<dbReference type="Proteomes" id="UP000653493">
    <property type="component" value="Unassembled WGS sequence"/>
</dbReference>
<comment type="caution">
    <text evidence="1">The sequence shown here is derived from an EMBL/GenBank/DDBJ whole genome shotgun (WGS) entry which is preliminary data.</text>
</comment>